<evidence type="ECO:0000256" key="1">
    <source>
        <dbReference type="ARBA" id="ARBA00001946"/>
    </source>
</evidence>
<accession>A0A346Y6Q6</accession>
<evidence type="ECO:0000313" key="5">
    <source>
        <dbReference type="Proteomes" id="UP000264006"/>
    </source>
</evidence>
<dbReference type="InterPro" id="IPR015797">
    <property type="entry name" value="NUDIX_hydrolase-like_dom_sf"/>
</dbReference>
<comment type="cofactor">
    <cofactor evidence="1">
        <name>Mg(2+)</name>
        <dbReference type="ChEBI" id="CHEBI:18420"/>
    </cofactor>
</comment>
<dbReference type="GO" id="GO:0016787">
    <property type="term" value="F:hydrolase activity"/>
    <property type="evidence" value="ECO:0007669"/>
    <property type="project" value="UniProtKB-KW"/>
</dbReference>
<dbReference type="KEGG" id="euz:DVS28_b0383"/>
<reference evidence="4 5" key="1">
    <citation type="submission" date="2018-09" db="EMBL/GenBank/DDBJ databases">
        <title>Complete genome sequence of Euzebya sp. DY32-46 isolated from seawater of Pacific Ocean.</title>
        <authorList>
            <person name="Xu L."/>
            <person name="Wu Y.-H."/>
            <person name="Xu X.-W."/>
        </authorList>
    </citation>
    <scope>NUCLEOTIDE SEQUENCE [LARGE SCALE GENOMIC DNA]</scope>
    <source>
        <strain evidence="4 5">DY32-46</strain>
        <plasmid evidence="5">pedy32-46i</plasmid>
    </source>
</reference>
<geneLocation type="plasmid" evidence="5">
    <name>pedy32-46i</name>
</geneLocation>
<protein>
    <submittedName>
        <fullName evidence="4">MutT3</fullName>
    </submittedName>
</protein>
<sequence>MNEPQDTPAGLSPTMTTMSAPLPFGAAGLLLVATDGDHARMLLARRNSNRSFPLSWSIPAGGMRQGESPIGCALREAREEIGSLPAHGVVSVITDTQHNGWTFHTVIAITRAAVPVVAAGVDRDEINTLRWVDADEGRHLNLHPGLRRVWERVSGRCDALVRRKRVIAP</sequence>
<dbReference type="PANTHER" id="PTHR43046">
    <property type="entry name" value="GDP-MANNOSE MANNOSYL HYDROLASE"/>
    <property type="match status" value="1"/>
</dbReference>
<evidence type="ECO:0000256" key="2">
    <source>
        <dbReference type="ARBA" id="ARBA00022801"/>
    </source>
</evidence>
<dbReference type="InterPro" id="IPR020084">
    <property type="entry name" value="NUDIX_hydrolase_CS"/>
</dbReference>
<keyword evidence="5" id="KW-1185">Reference proteome</keyword>
<dbReference type="Gene3D" id="3.90.79.10">
    <property type="entry name" value="Nucleoside Triphosphate Pyrophosphohydrolase"/>
    <property type="match status" value="1"/>
</dbReference>
<evidence type="ECO:0000313" key="4">
    <source>
        <dbReference type="EMBL" id="AXV10153.1"/>
    </source>
</evidence>
<gene>
    <name evidence="4" type="ORF">DVS28_b0383</name>
</gene>
<dbReference type="PROSITE" id="PS51462">
    <property type="entry name" value="NUDIX"/>
    <property type="match status" value="1"/>
</dbReference>
<keyword evidence="2" id="KW-0378">Hydrolase</keyword>
<feature type="domain" description="Nudix hydrolase" evidence="3">
    <location>
        <begin position="22"/>
        <end position="153"/>
    </location>
</feature>
<keyword evidence="4" id="KW-0614">Plasmid</keyword>
<dbReference type="InterPro" id="IPR000086">
    <property type="entry name" value="NUDIX_hydrolase_dom"/>
</dbReference>
<organism evidence="4 5">
    <name type="scientific">Euzebya pacifica</name>
    <dbReference type="NCBI Taxonomy" id="1608957"/>
    <lineage>
        <taxon>Bacteria</taxon>
        <taxon>Bacillati</taxon>
        <taxon>Actinomycetota</taxon>
        <taxon>Nitriliruptoria</taxon>
        <taxon>Euzebyales</taxon>
    </lineage>
</organism>
<dbReference type="Proteomes" id="UP000264006">
    <property type="component" value="Plasmid pEDY32-46I"/>
</dbReference>
<dbReference type="PANTHER" id="PTHR43046:SF14">
    <property type="entry name" value="MUTT_NUDIX FAMILY PROTEIN"/>
    <property type="match status" value="1"/>
</dbReference>
<dbReference type="Pfam" id="PF00293">
    <property type="entry name" value="NUDIX"/>
    <property type="match status" value="1"/>
</dbReference>
<dbReference type="EMBL" id="CP031166">
    <property type="protein sequence ID" value="AXV10153.1"/>
    <property type="molecule type" value="Genomic_DNA"/>
</dbReference>
<evidence type="ECO:0000259" key="3">
    <source>
        <dbReference type="PROSITE" id="PS51462"/>
    </source>
</evidence>
<dbReference type="AlphaFoldDB" id="A0A346Y6Q6"/>
<proteinExistence type="predicted"/>
<dbReference type="PROSITE" id="PS00893">
    <property type="entry name" value="NUDIX_BOX"/>
    <property type="match status" value="1"/>
</dbReference>
<dbReference type="SUPFAM" id="SSF55811">
    <property type="entry name" value="Nudix"/>
    <property type="match status" value="1"/>
</dbReference>
<name>A0A346Y6Q6_9ACTN</name>